<evidence type="ECO:0000313" key="9">
    <source>
        <dbReference type="Proteomes" id="UP001054801"/>
    </source>
</evidence>
<keyword evidence="6" id="KW-0472">Membrane</keyword>
<dbReference type="SUPFAM" id="SSF55874">
    <property type="entry name" value="ATPase domain of HSP90 chaperone/DNA topoisomerase II/histidine kinase"/>
    <property type="match status" value="1"/>
</dbReference>
<reference evidence="8" key="1">
    <citation type="journal article" date="2022" name="Microorganisms">
        <title>Two New Species of Filamentous Sulfur Bacteria of the Genus Thiothrix, Thiothrix winogradskyi sp. nov. and 'Candidatus Thiothrix sulfatifontis' sp. nov.</title>
        <authorList>
            <person name="Ravin N.V."/>
            <person name="Rossetti S."/>
            <person name="Beletsky A.V."/>
            <person name="Kadnikov V.V."/>
            <person name="Rudenko T.S."/>
            <person name="Smolyakov D.D."/>
            <person name="Moskvitina M.I."/>
            <person name="Gureeva M.V."/>
            <person name="Mardanov A.V."/>
            <person name="Grabovich M.Y."/>
        </authorList>
    </citation>
    <scope>NUCLEOTIDE SEQUENCE</scope>
    <source>
        <strain evidence="8">CT3</strain>
    </source>
</reference>
<keyword evidence="8" id="KW-0067">ATP-binding</keyword>
<dbReference type="InterPro" id="IPR011623">
    <property type="entry name" value="7TMR_DISM_rcpt_extracell_dom1"/>
</dbReference>
<dbReference type="InterPro" id="IPR036890">
    <property type="entry name" value="HATPase_C_sf"/>
</dbReference>
<dbReference type="InterPro" id="IPR005467">
    <property type="entry name" value="His_kinase_dom"/>
</dbReference>
<dbReference type="SMART" id="SM00387">
    <property type="entry name" value="HATPase_c"/>
    <property type="match status" value="1"/>
</dbReference>
<keyword evidence="6" id="KW-1133">Transmembrane helix</keyword>
<dbReference type="Proteomes" id="UP001054801">
    <property type="component" value="Chromosome"/>
</dbReference>
<keyword evidence="6" id="KW-0812">Transmembrane</keyword>
<dbReference type="GO" id="GO:0005524">
    <property type="term" value="F:ATP binding"/>
    <property type="evidence" value="ECO:0007669"/>
    <property type="project" value="UniProtKB-KW"/>
</dbReference>
<evidence type="ECO:0000259" key="7">
    <source>
        <dbReference type="PROSITE" id="PS50109"/>
    </source>
</evidence>
<dbReference type="Gene3D" id="3.30.565.10">
    <property type="entry name" value="Histidine kinase-like ATPase, C-terminal domain"/>
    <property type="match status" value="1"/>
</dbReference>
<feature type="transmembrane region" description="Helical" evidence="6">
    <location>
        <begin position="283"/>
        <end position="301"/>
    </location>
</feature>
<dbReference type="EMBL" id="CP091244">
    <property type="protein sequence ID" value="UJS23471.1"/>
    <property type="molecule type" value="Genomic_DNA"/>
</dbReference>
<evidence type="ECO:0000256" key="5">
    <source>
        <dbReference type="ARBA" id="ARBA00023012"/>
    </source>
</evidence>
<keyword evidence="5" id="KW-0902">Two-component regulatory system</keyword>
<dbReference type="EC" id="2.7.13.3" evidence="2"/>
<proteinExistence type="predicted"/>
<dbReference type="Pfam" id="PF02518">
    <property type="entry name" value="HATPase_c"/>
    <property type="match status" value="1"/>
</dbReference>
<feature type="transmembrane region" description="Helical" evidence="6">
    <location>
        <begin position="313"/>
        <end position="331"/>
    </location>
</feature>
<dbReference type="PANTHER" id="PTHR24421:SF10">
    <property type="entry name" value="NITRATE_NITRITE SENSOR PROTEIN NARQ"/>
    <property type="match status" value="1"/>
</dbReference>
<feature type="domain" description="Histidine kinase" evidence="7">
    <location>
        <begin position="508"/>
        <end position="598"/>
    </location>
</feature>
<evidence type="ECO:0000313" key="8">
    <source>
        <dbReference type="EMBL" id="UJS23471.1"/>
    </source>
</evidence>
<evidence type="ECO:0000256" key="6">
    <source>
        <dbReference type="SAM" id="Phobius"/>
    </source>
</evidence>
<evidence type="ECO:0000256" key="3">
    <source>
        <dbReference type="ARBA" id="ARBA00022679"/>
    </source>
</evidence>
<accession>A0ABY3SYB2</accession>
<feature type="transmembrane region" description="Helical" evidence="6">
    <location>
        <begin position="219"/>
        <end position="240"/>
    </location>
</feature>
<dbReference type="CDD" id="cd16917">
    <property type="entry name" value="HATPase_UhpB-NarQ-NarX-like"/>
    <property type="match status" value="1"/>
</dbReference>
<keyword evidence="4" id="KW-0418">Kinase</keyword>
<feature type="transmembrane region" description="Helical" evidence="6">
    <location>
        <begin position="343"/>
        <end position="361"/>
    </location>
</feature>
<evidence type="ECO:0000256" key="4">
    <source>
        <dbReference type="ARBA" id="ARBA00022777"/>
    </source>
</evidence>
<keyword evidence="8" id="KW-0547">Nucleotide-binding</keyword>
<comment type="catalytic activity">
    <reaction evidence="1">
        <text>ATP + protein L-histidine = ADP + protein N-phospho-L-histidine.</text>
        <dbReference type="EC" id="2.7.13.3"/>
    </reaction>
</comment>
<organism evidence="8 9">
    <name type="scientific">Thiothrix winogradskyi</name>
    <dbReference type="NCBI Taxonomy" id="96472"/>
    <lineage>
        <taxon>Bacteria</taxon>
        <taxon>Pseudomonadati</taxon>
        <taxon>Pseudomonadota</taxon>
        <taxon>Gammaproteobacteria</taxon>
        <taxon>Thiotrichales</taxon>
        <taxon>Thiotrichaceae</taxon>
        <taxon>Thiothrix</taxon>
    </lineage>
</organism>
<name>A0ABY3SYB2_9GAMM</name>
<evidence type="ECO:0000256" key="1">
    <source>
        <dbReference type="ARBA" id="ARBA00000085"/>
    </source>
</evidence>
<keyword evidence="3" id="KW-0808">Transferase</keyword>
<dbReference type="InterPro" id="IPR003594">
    <property type="entry name" value="HATPase_dom"/>
</dbReference>
<dbReference type="RefSeq" id="WP_236497627.1">
    <property type="nucleotide sequence ID" value="NZ_CP091244.1"/>
</dbReference>
<dbReference type="Pfam" id="PF07695">
    <property type="entry name" value="7TMR-DISM_7TM"/>
    <property type="match status" value="1"/>
</dbReference>
<feature type="transmembrane region" description="Helical" evidence="6">
    <location>
        <begin position="160"/>
        <end position="181"/>
    </location>
</feature>
<dbReference type="Gene3D" id="1.20.5.1930">
    <property type="match status" value="1"/>
</dbReference>
<protein>
    <recommendedName>
        <fullName evidence="2">histidine kinase</fullName>
        <ecNumber evidence="2">2.7.13.3</ecNumber>
    </recommendedName>
</protein>
<dbReference type="PROSITE" id="PS50109">
    <property type="entry name" value="HIS_KIN"/>
    <property type="match status" value="1"/>
</dbReference>
<feature type="transmembrane region" description="Helical" evidence="6">
    <location>
        <begin position="256"/>
        <end position="277"/>
    </location>
</feature>
<keyword evidence="9" id="KW-1185">Reference proteome</keyword>
<evidence type="ECO:0000256" key="2">
    <source>
        <dbReference type="ARBA" id="ARBA00012438"/>
    </source>
</evidence>
<dbReference type="InterPro" id="IPR050482">
    <property type="entry name" value="Sensor_HK_TwoCompSys"/>
</dbReference>
<gene>
    <name evidence="8" type="ORF">L2Y54_16170</name>
</gene>
<dbReference type="PANTHER" id="PTHR24421">
    <property type="entry name" value="NITRATE/NITRITE SENSOR PROTEIN NARX-RELATED"/>
    <property type="match status" value="1"/>
</dbReference>
<sequence length="609" mass="69061">MKIVSGLRIFWWLPLYLFVLYQLTLQLDTLASSPESSWQTPITVAETGVTHTTGTIRIPDNIHSLTEPMLLILHINQNIIIRYPNGDVVGTGGSMETPISRNKHRPLLFRLHARMVSPGDHLSFEIASPRRTAAIANVYIGPNAVLEPVWQRHNLMRQGVVKVLIATLLIAALLISSIWLFYPRRKEYLWYAIGTALWAAHSTNHVIRDIPVSDWLWAALVPFTIGVSILAIITMIYYYMPLGEKGERRHSRSLKYLWAGALLLAVPLFFLPYASGLQAKYHLVWYSLLVMLFILVLAYVVQIYWEQQTTKRLLFVLSGFAMLVFGMHDVWVYDRKDDITRPYLLHFAAMFTLLTQYFLLVRRFVLSLRETQYYAHHLEELVSEREQELEANYQKMRVMEQEKAVVDERERIMRDIHDGFGGHLVSTLAMLEQPDTRIPVIKEHIQDALNDLRLVIDSLDFDSQNITTALGMFRSRNSRKIKQAGFELHWAVEDIATPAGFGAEKTLQLLRIVQEAITNAIKHSGGNTITISTGTDPDGEHSFVQIVDNGAGIPSNYQPGKGLTSMRKRAAAIGAQLSLGNAFSDRGTSLRITLPLTVQALMQSPHTPV</sequence>